<dbReference type="Pfam" id="PF12937">
    <property type="entry name" value="F-box-like"/>
    <property type="match status" value="1"/>
</dbReference>
<sequence length="493" mass="56131">MSPGSALHFPFNIPPELLCKIFTLLSFCDRIGATHVCKYWRDASLDHPGALWSNIRSQGLRPGVLHDQLARTRGVPVDLAVLLKDSTFDEAMFAISSHLHHIHSLHLYTELDEGEVSMENVRSIYEYLTRPAPMLEVLDIVLPIDDTHPDDYDADDETERRLRERTLSFDYTLNADLFAGHAPRLRQAAWLVMELNPNGCATLSRLTRFAFEGRRLSASHMAVIVNCLPHLKCLLIDIDDLEGLPDSPCPDTFKLEELYLDIPSHGSRERGEEDILPVLEYLGYREITRVTTGRFRDWLDCFTARPRGLPRSLHIDNIGLPSFPSTYWHMVNDHGFVSQGHSLQVHDVLATPLGIRLLENLRILVLETSLIIGRVYPPLPRLSHLYLRVRTIPRSGAPASPCLRCPDLQRMEIWWDVNERNCSLGIISNSLAFWLKSVSWTPDPPLQVTVRGIARLPGSLVQPYNLTLSHEPVPQSCTDERMTRWHIRYNTGD</sequence>
<protein>
    <recommendedName>
        <fullName evidence="1">F-box domain-containing protein</fullName>
    </recommendedName>
</protein>
<dbReference type="Gene3D" id="1.20.1280.50">
    <property type="match status" value="1"/>
</dbReference>
<dbReference type="InterPro" id="IPR001810">
    <property type="entry name" value="F-box_dom"/>
</dbReference>
<reference evidence="3" key="1">
    <citation type="journal article" date="2012" name="Science">
        <title>The Paleozoic origin of enzymatic lignin decomposition reconstructed from 31 fungal genomes.</title>
        <authorList>
            <person name="Floudas D."/>
            <person name="Binder M."/>
            <person name="Riley R."/>
            <person name="Barry K."/>
            <person name="Blanchette R.A."/>
            <person name="Henrissat B."/>
            <person name="Martinez A.T."/>
            <person name="Otillar R."/>
            <person name="Spatafora J.W."/>
            <person name="Yadav J.S."/>
            <person name="Aerts A."/>
            <person name="Benoit I."/>
            <person name="Boyd A."/>
            <person name="Carlson A."/>
            <person name="Copeland A."/>
            <person name="Coutinho P.M."/>
            <person name="de Vries R.P."/>
            <person name="Ferreira P."/>
            <person name="Findley K."/>
            <person name="Foster B."/>
            <person name="Gaskell J."/>
            <person name="Glotzer D."/>
            <person name="Gorecki P."/>
            <person name="Heitman J."/>
            <person name="Hesse C."/>
            <person name="Hori C."/>
            <person name="Igarashi K."/>
            <person name="Jurgens J.A."/>
            <person name="Kallen N."/>
            <person name="Kersten P."/>
            <person name="Kohler A."/>
            <person name="Kuees U."/>
            <person name="Kumar T.K.A."/>
            <person name="Kuo A."/>
            <person name="LaButti K."/>
            <person name="Larrondo L.F."/>
            <person name="Lindquist E."/>
            <person name="Ling A."/>
            <person name="Lombard V."/>
            <person name="Lucas S."/>
            <person name="Lundell T."/>
            <person name="Martin R."/>
            <person name="McLaughlin D.J."/>
            <person name="Morgenstern I."/>
            <person name="Morin E."/>
            <person name="Murat C."/>
            <person name="Nagy L.G."/>
            <person name="Nolan M."/>
            <person name="Ohm R.A."/>
            <person name="Patyshakuliyeva A."/>
            <person name="Rokas A."/>
            <person name="Ruiz-Duenas F.J."/>
            <person name="Sabat G."/>
            <person name="Salamov A."/>
            <person name="Samejima M."/>
            <person name="Schmutz J."/>
            <person name="Slot J.C."/>
            <person name="St John F."/>
            <person name="Stenlid J."/>
            <person name="Sun H."/>
            <person name="Sun S."/>
            <person name="Syed K."/>
            <person name="Tsang A."/>
            <person name="Wiebenga A."/>
            <person name="Young D."/>
            <person name="Pisabarro A."/>
            <person name="Eastwood D.C."/>
            <person name="Martin F."/>
            <person name="Cullen D."/>
            <person name="Grigoriev I.V."/>
            <person name="Hibbett D.S."/>
        </authorList>
    </citation>
    <scope>NUCLEOTIDE SEQUENCE [LARGE SCALE GENOMIC DNA]</scope>
    <source>
        <strain evidence="3">TFB10046</strain>
    </source>
</reference>
<dbReference type="SMART" id="SM00256">
    <property type="entry name" value="FBOX"/>
    <property type="match status" value="1"/>
</dbReference>
<dbReference type="KEGG" id="adl:AURDEDRAFT_188392"/>
<gene>
    <name evidence="2" type="ORF">AURDEDRAFT_188392</name>
</gene>
<evidence type="ECO:0000313" key="3">
    <source>
        <dbReference type="Proteomes" id="UP000006514"/>
    </source>
</evidence>
<feature type="domain" description="F-box" evidence="1">
    <location>
        <begin position="13"/>
        <end position="55"/>
    </location>
</feature>
<evidence type="ECO:0000313" key="2">
    <source>
        <dbReference type="EMBL" id="EJD36439.1"/>
    </source>
</evidence>
<dbReference type="Proteomes" id="UP000006514">
    <property type="component" value="Unassembled WGS sequence"/>
</dbReference>
<keyword evidence="3" id="KW-1185">Reference proteome</keyword>
<name>J0WUJ4_AURST</name>
<proteinExistence type="predicted"/>
<dbReference type="InParanoid" id="J0WUJ4"/>
<dbReference type="AlphaFoldDB" id="J0WUJ4"/>
<evidence type="ECO:0000259" key="1">
    <source>
        <dbReference type="SMART" id="SM00256"/>
    </source>
</evidence>
<dbReference type="OrthoDB" id="2677149at2759"/>
<organism evidence="2 3">
    <name type="scientific">Auricularia subglabra (strain TFB-10046 / SS5)</name>
    <name type="common">White-rot fungus</name>
    <name type="synonym">Auricularia delicata (strain TFB10046)</name>
    <dbReference type="NCBI Taxonomy" id="717982"/>
    <lineage>
        <taxon>Eukaryota</taxon>
        <taxon>Fungi</taxon>
        <taxon>Dikarya</taxon>
        <taxon>Basidiomycota</taxon>
        <taxon>Agaricomycotina</taxon>
        <taxon>Agaricomycetes</taxon>
        <taxon>Auriculariales</taxon>
        <taxon>Auriculariaceae</taxon>
        <taxon>Auricularia</taxon>
    </lineage>
</organism>
<dbReference type="EMBL" id="JH687861">
    <property type="protein sequence ID" value="EJD36439.1"/>
    <property type="molecule type" value="Genomic_DNA"/>
</dbReference>
<dbReference type="InterPro" id="IPR036047">
    <property type="entry name" value="F-box-like_dom_sf"/>
</dbReference>
<accession>J0WUJ4</accession>
<dbReference type="SUPFAM" id="SSF81383">
    <property type="entry name" value="F-box domain"/>
    <property type="match status" value="1"/>
</dbReference>